<dbReference type="PANTHER" id="PTHR11699">
    <property type="entry name" value="ALDEHYDE DEHYDROGENASE-RELATED"/>
    <property type="match status" value="1"/>
</dbReference>
<dbReference type="CDD" id="cd07097">
    <property type="entry name" value="ALDH_KGSADH-YcbD"/>
    <property type="match status" value="1"/>
</dbReference>
<keyword evidence="2" id="KW-0560">Oxidoreductase</keyword>
<dbReference type="InterPro" id="IPR016161">
    <property type="entry name" value="Ald_DH/histidinol_DH"/>
</dbReference>
<comment type="similarity">
    <text evidence="1">Belongs to the aldehyde dehydrogenase family.</text>
</comment>
<evidence type="ECO:0000313" key="4">
    <source>
        <dbReference type="EMBL" id="RZO19766.1"/>
    </source>
</evidence>
<dbReference type="Gene3D" id="3.40.309.10">
    <property type="entry name" value="Aldehyde Dehydrogenase, Chain A, domain 2"/>
    <property type="match status" value="1"/>
</dbReference>
<reference evidence="4 5" key="1">
    <citation type="submission" date="2019-02" db="EMBL/GenBank/DDBJ databases">
        <title>Prokaryotic population dynamics and viral predation in marine succession experiment using metagenomics: the confinement effect.</title>
        <authorList>
            <person name="Haro-Moreno J.M."/>
            <person name="Rodriguez-Valera F."/>
            <person name="Lopez-Perez M."/>
        </authorList>
    </citation>
    <scope>NUCLEOTIDE SEQUENCE [LARGE SCALE GENOMIC DNA]</scope>
    <source>
        <strain evidence="4">MED-G170</strain>
    </source>
</reference>
<evidence type="ECO:0000256" key="1">
    <source>
        <dbReference type="ARBA" id="ARBA00009986"/>
    </source>
</evidence>
<sequence length="481" mass="51865">MTSQVYRNYINGEWVEGYDEIVNVNPSDTSDIVGRYAKANSDDCLAAIKAANMAFESWSQSGLEQRKASLDMIGAELIARSAEIGEVLAREEGKTLAEGVGEVARSGQFFQYYGAEVLRLMGENTASVRPGVDVEVHREPLGVVGIVTPWNFPMAVAAWKVAPAIAYGNCVVLKPAELVPGSAWLLADIISRSGLPAGVFNLVMGSGREVGETLCTSPDIQAVTFTGSVDVGRHIARNAIDNMARIQLEMGSKNALVVLNDADIDTAVQCAVAGAYFGTGQKCTASSRIIVESGIHDEFVTKMTEAMNNLVVGNSLTPGVHIGAVVDERQLNQNLKYMEIAKAEGAELVQGGEKLSLDTEGYFMSPALFVNTDNQMQINREEIFGPIACVIKVDSYEQALEVSNDSDFGLTSGIITTSLKHAGHFKRHSKSGCVMVNLPTAGTDYHVPFGGRKASSYGPREQGQYARDFYTIIKTNYSKPY</sequence>
<dbReference type="Gene3D" id="3.40.605.10">
    <property type="entry name" value="Aldehyde Dehydrogenase, Chain A, domain 1"/>
    <property type="match status" value="1"/>
</dbReference>
<dbReference type="GO" id="GO:0016620">
    <property type="term" value="F:oxidoreductase activity, acting on the aldehyde or oxo group of donors, NAD or NADP as acceptor"/>
    <property type="evidence" value="ECO:0007669"/>
    <property type="project" value="InterPro"/>
</dbReference>
<feature type="domain" description="Aldehyde dehydrogenase" evidence="3">
    <location>
        <begin position="14"/>
        <end position="475"/>
    </location>
</feature>
<accession>A0A520MEW9</accession>
<organism evidence="4 5">
    <name type="scientific">SAR92 clade bacterium</name>
    <dbReference type="NCBI Taxonomy" id="2315479"/>
    <lineage>
        <taxon>Bacteria</taxon>
        <taxon>Pseudomonadati</taxon>
        <taxon>Pseudomonadota</taxon>
        <taxon>Gammaproteobacteria</taxon>
        <taxon>Cellvibrionales</taxon>
        <taxon>Porticoccaceae</taxon>
        <taxon>SAR92 clade</taxon>
    </lineage>
</organism>
<dbReference type="InterPro" id="IPR015590">
    <property type="entry name" value="Aldehyde_DH_dom"/>
</dbReference>
<dbReference type="Pfam" id="PF00171">
    <property type="entry name" value="Aldedh"/>
    <property type="match status" value="1"/>
</dbReference>
<evidence type="ECO:0000313" key="5">
    <source>
        <dbReference type="Proteomes" id="UP000315889"/>
    </source>
</evidence>
<dbReference type="SUPFAM" id="SSF53720">
    <property type="entry name" value="ALDH-like"/>
    <property type="match status" value="1"/>
</dbReference>
<evidence type="ECO:0000259" key="3">
    <source>
        <dbReference type="Pfam" id="PF00171"/>
    </source>
</evidence>
<dbReference type="InterPro" id="IPR016162">
    <property type="entry name" value="Ald_DH_N"/>
</dbReference>
<dbReference type="EMBL" id="SHBP01000008">
    <property type="protein sequence ID" value="RZO19766.1"/>
    <property type="molecule type" value="Genomic_DNA"/>
</dbReference>
<dbReference type="FunFam" id="3.40.309.10:FF:000001">
    <property type="entry name" value="Mitochondrial aldehyde dehydrogenase 2"/>
    <property type="match status" value="1"/>
</dbReference>
<protein>
    <submittedName>
        <fullName evidence="4">Aldehyde dehydrogenase family protein</fullName>
    </submittedName>
</protein>
<proteinExistence type="inferred from homology"/>
<name>A0A520MEW9_9GAMM</name>
<dbReference type="Proteomes" id="UP000315889">
    <property type="component" value="Unassembled WGS sequence"/>
</dbReference>
<evidence type="ECO:0000256" key="2">
    <source>
        <dbReference type="ARBA" id="ARBA00023002"/>
    </source>
</evidence>
<comment type="caution">
    <text evidence="4">The sequence shown here is derived from an EMBL/GenBank/DDBJ whole genome shotgun (WGS) entry which is preliminary data.</text>
</comment>
<dbReference type="InterPro" id="IPR016163">
    <property type="entry name" value="Ald_DH_C"/>
</dbReference>
<gene>
    <name evidence="4" type="ORF">EVB03_06420</name>
</gene>
<dbReference type="FunFam" id="3.40.605.10:FF:000007">
    <property type="entry name" value="NAD/NADP-dependent betaine aldehyde dehydrogenase"/>
    <property type="match status" value="1"/>
</dbReference>
<dbReference type="AlphaFoldDB" id="A0A520MEW9"/>